<reference evidence="4" key="1">
    <citation type="submission" date="2017-10" db="EMBL/GenBank/DDBJ databases">
        <title>Rapid genome shrinkage in a self-fertile nematode reveals novel sperm competition proteins.</title>
        <authorList>
            <person name="Yin D."/>
            <person name="Schwarz E.M."/>
            <person name="Thomas C.G."/>
            <person name="Felde R.L."/>
            <person name="Korf I.F."/>
            <person name="Cutter A.D."/>
            <person name="Schartner C.M."/>
            <person name="Ralston E.J."/>
            <person name="Meyer B.J."/>
            <person name="Haag E.S."/>
        </authorList>
    </citation>
    <scope>NUCLEOTIDE SEQUENCE [LARGE SCALE GENOMIC DNA]</scope>
    <source>
        <strain evidence="4">JU1422</strain>
    </source>
</reference>
<keyword evidence="2" id="KW-0560">Oxidoreductase</keyword>
<dbReference type="OrthoDB" id="5832330at2759"/>
<dbReference type="GO" id="GO:0016705">
    <property type="term" value="F:oxidoreductase activity, acting on paired donors, with incorporation or reduction of molecular oxygen"/>
    <property type="evidence" value="ECO:0007669"/>
    <property type="project" value="InterPro"/>
</dbReference>
<organism evidence="3 4">
    <name type="scientific">Caenorhabditis nigoni</name>
    <dbReference type="NCBI Taxonomy" id="1611254"/>
    <lineage>
        <taxon>Eukaryota</taxon>
        <taxon>Metazoa</taxon>
        <taxon>Ecdysozoa</taxon>
        <taxon>Nematoda</taxon>
        <taxon>Chromadorea</taxon>
        <taxon>Rhabditida</taxon>
        <taxon>Rhabditina</taxon>
        <taxon>Rhabditomorpha</taxon>
        <taxon>Rhabditoidea</taxon>
        <taxon>Rhabditidae</taxon>
        <taxon>Peloderinae</taxon>
        <taxon>Caenorhabditis</taxon>
    </lineage>
</organism>
<dbReference type="SUPFAM" id="SSF48264">
    <property type="entry name" value="Cytochrome P450"/>
    <property type="match status" value="1"/>
</dbReference>
<dbReference type="GO" id="GO:0020037">
    <property type="term" value="F:heme binding"/>
    <property type="evidence" value="ECO:0007669"/>
    <property type="project" value="InterPro"/>
</dbReference>
<dbReference type="InterPro" id="IPR001128">
    <property type="entry name" value="Cyt_P450"/>
</dbReference>
<dbReference type="InterPro" id="IPR036396">
    <property type="entry name" value="Cyt_P450_sf"/>
</dbReference>
<dbReference type="Proteomes" id="UP000230233">
    <property type="component" value="Chromosome V"/>
</dbReference>
<evidence type="ECO:0008006" key="5">
    <source>
        <dbReference type="Google" id="ProtNLM"/>
    </source>
</evidence>
<dbReference type="AlphaFoldDB" id="A0A2G5TAZ1"/>
<dbReference type="Gene3D" id="1.10.630.10">
    <property type="entry name" value="Cytochrome P450"/>
    <property type="match status" value="1"/>
</dbReference>
<name>A0A2G5TAZ1_9PELO</name>
<comment type="caution">
    <text evidence="3">The sequence shown here is derived from an EMBL/GenBank/DDBJ whole genome shotgun (WGS) entry which is preliminary data.</text>
</comment>
<comment type="similarity">
    <text evidence="1">Belongs to the cytochrome P450 family.</text>
</comment>
<dbReference type="EMBL" id="PDUG01000005">
    <property type="protein sequence ID" value="PIC24353.1"/>
    <property type="molecule type" value="Genomic_DNA"/>
</dbReference>
<keyword evidence="2" id="KW-0503">Monooxygenase</keyword>
<protein>
    <recommendedName>
        <fullName evidence="5">Cytochrome P450</fullName>
    </recommendedName>
</protein>
<dbReference type="PANTHER" id="PTHR24284">
    <property type="entry name" value="CYTOCHROME P450 FAMILY"/>
    <property type="match status" value="1"/>
</dbReference>
<evidence type="ECO:0000313" key="3">
    <source>
        <dbReference type="EMBL" id="PIC24353.1"/>
    </source>
</evidence>
<dbReference type="GO" id="GO:0004497">
    <property type="term" value="F:monooxygenase activity"/>
    <property type="evidence" value="ECO:0007669"/>
    <property type="project" value="UniProtKB-KW"/>
</dbReference>
<dbReference type="PANTHER" id="PTHR24284:SF11">
    <property type="entry name" value="CYTOCHROME P450 FAMILY"/>
    <property type="match status" value="1"/>
</dbReference>
<dbReference type="GO" id="GO:0005506">
    <property type="term" value="F:iron ion binding"/>
    <property type="evidence" value="ECO:0007669"/>
    <property type="project" value="InterPro"/>
</dbReference>
<sequence length="250" mass="29372">MSVFIFAFFAFVTAYIAHFYWKVSKYPKGPLPLPFFGNLLQNFVTSGDAFINRGLRPPETLFHPDVNVGIGMSNGDIWRVQRRTSLKILRDFGLGRNLMEEQVTRSVNEMLQQLETIKDKMDVDMYWPIQLCVGNVINENLFGYHYSYKDMEKFQKFVMILNKHMKNLTGRPQLLIAAWPWLRHVPILGEMGYHSIKRNIQHYHKFIEDEVACQIEKYDENSEPENFVHAYLKQINQSGNPELKLVINYT</sequence>
<evidence type="ECO:0000313" key="4">
    <source>
        <dbReference type="Proteomes" id="UP000230233"/>
    </source>
</evidence>
<dbReference type="Pfam" id="PF00067">
    <property type="entry name" value="p450"/>
    <property type="match status" value="1"/>
</dbReference>
<accession>A0A2G5TAZ1</accession>
<evidence type="ECO:0000256" key="1">
    <source>
        <dbReference type="ARBA" id="ARBA00010617"/>
    </source>
</evidence>
<keyword evidence="4" id="KW-1185">Reference proteome</keyword>
<dbReference type="STRING" id="1611254.A0A2G5TAZ1"/>
<proteinExistence type="inferred from homology"/>
<gene>
    <name evidence="3" type="primary">Cnig_chr_V.g17724</name>
    <name evidence="3" type="ORF">B9Z55_017724</name>
</gene>
<evidence type="ECO:0000256" key="2">
    <source>
        <dbReference type="ARBA" id="ARBA00023033"/>
    </source>
</evidence>